<reference evidence="1 2" key="1">
    <citation type="journal article" date="2020" name="Nature">
        <title>Six reference-quality genomes reveal evolution of bat adaptations.</title>
        <authorList>
            <person name="Jebb D."/>
            <person name="Huang Z."/>
            <person name="Pippel M."/>
            <person name="Hughes G.M."/>
            <person name="Lavrichenko K."/>
            <person name="Devanna P."/>
            <person name="Winkler S."/>
            <person name="Jermiin L.S."/>
            <person name="Skirmuntt E.C."/>
            <person name="Katzourakis A."/>
            <person name="Burkitt-Gray L."/>
            <person name="Ray D.A."/>
            <person name="Sullivan K.A.M."/>
            <person name="Roscito J.G."/>
            <person name="Kirilenko B.M."/>
            <person name="Davalos L.M."/>
            <person name="Corthals A.P."/>
            <person name="Power M.L."/>
            <person name="Jones G."/>
            <person name="Ransome R.D."/>
            <person name="Dechmann D.K.N."/>
            <person name="Locatelli A.G."/>
            <person name="Puechmaille S.J."/>
            <person name="Fedrigo O."/>
            <person name="Jarvis E.D."/>
            <person name="Hiller M."/>
            <person name="Vernes S.C."/>
            <person name="Myers E.W."/>
            <person name="Teeling E.C."/>
        </authorList>
    </citation>
    <scope>NUCLEOTIDE SEQUENCE [LARGE SCALE GENOMIC DNA]</scope>
    <source>
        <strain evidence="1">MRouAeg1</strain>
        <tissue evidence="1">Muscle</tissue>
    </source>
</reference>
<name>A0A7J8GCM4_ROUAE</name>
<accession>A0A7J8GCM4</accession>
<sequence length="202" mass="21622">MLFCAQLCAGGKTGGGEWGTHRPLGPGPPLRAETSILDPHLSPEVSSVGLGLAARSQTPPSADRAGLSVGMRQGGPVCGFWKMRLGSPWQRPGPAPRPPALLPAPYCAPSPNTYSGPERAASTDRRPPSAEACNLRGLSHCRRLERVNVPSDTGAEGSYRPCTLRLGAQRPISRRTRPASLNIHKQYLELRVNLAVHTVLHY</sequence>
<evidence type="ECO:0000313" key="1">
    <source>
        <dbReference type="EMBL" id="KAF6457242.1"/>
    </source>
</evidence>
<keyword evidence="2" id="KW-1185">Reference proteome</keyword>
<gene>
    <name evidence="1" type="ORF">HJG63_011762</name>
</gene>
<comment type="caution">
    <text evidence="1">The sequence shown here is derived from an EMBL/GenBank/DDBJ whole genome shotgun (WGS) entry which is preliminary data.</text>
</comment>
<protein>
    <submittedName>
        <fullName evidence="1">Uncharacterized protein</fullName>
    </submittedName>
</protein>
<organism evidence="1 2">
    <name type="scientific">Rousettus aegyptiacus</name>
    <name type="common">Egyptian fruit bat</name>
    <name type="synonym">Pteropus aegyptiacus</name>
    <dbReference type="NCBI Taxonomy" id="9407"/>
    <lineage>
        <taxon>Eukaryota</taxon>
        <taxon>Metazoa</taxon>
        <taxon>Chordata</taxon>
        <taxon>Craniata</taxon>
        <taxon>Vertebrata</taxon>
        <taxon>Euteleostomi</taxon>
        <taxon>Mammalia</taxon>
        <taxon>Eutheria</taxon>
        <taxon>Laurasiatheria</taxon>
        <taxon>Chiroptera</taxon>
        <taxon>Yinpterochiroptera</taxon>
        <taxon>Pteropodoidea</taxon>
        <taxon>Pteropodidae</taxon>
        <taxon>Rousettinae</taxon>
        <taxon>Rousettus</taxon>
    </lineage>
</organism>
<dbReference type="Proteomes" id="UP000593571">
    <property type="component" value="Unassembled WGS sequence"/>
</dbReference>
<dbReference type="AlphaFoldDB" id="A0A7J8GCM4"/>
<evidence type="ECO:0000313" key="2">
    <source>
        <dbReference type="Proteomes" id="UP000593571"/>
    </source>
</evidence>
<dbReference type="EMBL" id="JACASE010000006">
    <property type="protein sequence ID" value="KAF6457242.1"/>
    <property type="molecule type" value="Genomic_DNA"/>
</dbReference>
<proteinExistence type="predicted"/>